<evidence type="ECO:0000313" key="4">
    <source>
        <dbReference type="Proteomes" id="UP001190700"/>
    </source>
</evidence>
<dbReference type="SUPFAM" id="SSF54909">
    <property type="entry name" value="Dimeric alpha+beta barrel"/>
    <property type="match status" value="1"/>
</dbReference>
<dbReference type="PROSITE" id="PS51502">
    <property type="entry name" value="S_R_A_B_BARREL"/>
    <property type="match status" value="1"/>
</dbReference>
<sequence>MSQTAFSAPLSATLRRVTLLSTPTEQKDSVHAYVRHLDQFGLSKFGAICNHPSEVKLQHTFTYSSLTDFQKVIDRDAVSVTVQPEAGEALVFDFHPQVFIPDLESDKLALRHLFLAKFKKNAPVEDLVNGYASLTEVIKEMRAFQWGTVANTADAVGQAREFTHVFITTFEDSAARDNYLAHPAHDVFAKRIFEHIDKIVVTDFITQRESE</sequence>
<dbReference type="EMBL" id="LGRX02026005">
    <property type="protein sequence ID" value="KAK3251512.1"/>
    <property type="molecule type" value="Genomic_DNA"/>
</dbReference>
<protein>
    <recommendedName>
        <fullName evidence="2">Stress-response A/B barrel domain-containing protein</fullName>
    </recommendedName>
</protein>
<dbReference type="InterPro" id="IPR044662">
    <property type="entry name" value="HS1/DABB1-like"/>
</dbReference>
<dbReference type="AlphaFoldDB" id="A0AAE0F4X4"/>
<dbReference type="Gene3D" id="3.30.70.100">
    <property type="match status" value="1"/>
</dbReference>
<reference evidence="3 4" key="1">
    <citation type="journal article" date="2015" name="Genome Biol. Evol.">
        <title>Comparative Genomics of a Bacterivorous Green Alga Reveals Evolutionary Causalities and Consequences of Phago-Mixotrophic Mode of Nutrition.</title>
        <authorList>
            <person name="Burns J.A."/>
            <person name="Paasch A."/>
            <person name="Narechania A."/>
            <person name="Kim E."/>
        </authorList>
    </citation>
    <scope>NUCLEOTIDE SEQUENCE [LARGE SCALE GENOMIC DNA]</scope>
    <source>
        <strain evidence="3 4">PLY_AMNH</strain>
    </source>
</reference>
<dbReference type="InterPro" id="IPR013097">
    <property type="entry name" value="Dabb"/>
</dbReference>
<keyword evidence="4" id="KW-1185">Reference proteome</keyword>
<evidence type="ECO:0000313" key="3">
    <source>
        <dbReference type="EMBL" id="KAK3251512.1"/>
    </source>
</evidence>
<dbReference type="Proteomes" id="UP001190700">
    <property type="component" value="Unassembled WGS sequence"/>
</dbReference>
<gene>
    <name evidence="3" type="ORF">CYMTET_39152</name>
</gene>
<dbReference type="Pfam" id="PF07876">
    <property type="entry name" value="Dabb"/>
    <property type="match status" value="1"/>
</dbReference>
<comment type="subunit">
    <text evidence="1">Homodimer.</text>
</comment>
<organism evidence="3 4">
    <name type="scientific">Cymbomonas tetramitiformis</name>
    <dbReference type="NCBI Taxonomy" id="36881"/>
    <lineage>
        <taxon>Eukaryota</taxon>
        <taxon>Viridiplantae</taxon>
        <taxon>Chlorophyta</taxon>
        <taxon>Pyramimonadophyceae</taxon>
        <taxon>Pyramimonadales</taxon>
        <taxon>Pyramimonadaceae</taxon>
        <taxon>Cymbomonas</taxon>
    </lineage>
</organism>
<evidence type="ECO:0000256" key="1">
    <source>
        <dbReference type="ARBA" id="ARBA00011738"/>
    </source>
</evidence>
<dbReference type="PANTHER" id="PTHR33178:SF10">
    <property type="entry name" value="STRESS-RESPONSE A_B BARREL DOMAIN-CONTAINING PROTEIN"/>
    <property type="match status" value="1"/>
</dbReference>
<dbReference type="PANTHER" id="PTHR33178">
    <property type="match status" value="1"/>
</dbReference>
<name>A0AAE0F4X4_9CHLO</name>
<dbReference type="SMART" id="SM00886">
    <property type="entry name" value="Dabb"/>
    <property type="match status" value="1"/>
</dbReference>
<comment type="caution">
    <text evidence="3">The sequence shown here is derived from an EMBL/GenBank/DDBJ whole genome shotgun (WGS) entry which is preliminary data.</text>
</comment>
<proteinExistence type="predicted"/>
<dbReference type="InterPro" id="IPR011008">
    <property type="entry name" value="Dimeric_a/b-barrel"/>
</dbReference>
<feature type="domain" description="Stress-response A/B barrel" evidence="2">
    <location>
        <begin position="110"/>
        <end position="204"/>
    </location>
</feature>
<evidence type="ECO:0000259" key="2">
    <source>
        <dbReference type="PROSITE" id="PS51502"/>
    </source>
</evidence>
<accession>A0AAE0F4X4</accession>